<reference evidence="3 4" key="1">
    <citation type="journal article" date="2013" name="Genome Announc.">
        <title>Draft genome sequences for three mercury-methylating, sulfate-reducing bacteria.</title>
        <authorList>
            <person name="Brown S.D."/>
            <person name="Hurt R.A.Jr."/>
            <person name="Gilmour C.C."/>
            <person name="Elias D.A."/>
        </authorList>
    </citation>
    <scope>NUCLEOTIDE SEQUENCE [LARGE SCALE GENOMIC DNA]</scope>
    <source>
        <strain evidence="3 4">DSM 16529</strain>
    </source>
</reference>
<dbReference type="Pfam" id="PF09704">
    <property type="entry name" value="Cas_Cas5d"/>
    <property type="match status" value="1"/>
</dbReference>
<dbReference type="GO" id="GO:0003723">
    <property type="term" value="F:RNA binding"/>
    <property type="evidence" value="ECO:0007669"/>
    <property type="project" value="UniProtKB-UniRule"/>
</dbReference>
<dbReference type="EC" id="3.1.-.-" evidence="2"/>
<proteinExistence type="inferred from homology"/>
<evidence type="ECO:0000256" key="1">
    <source>
        <dbReference type="ARBA" id="ARBA00023118"/>
    </source>
</evidence>
<dbReference type="Proteomes" id="UP000014975">
    <property type="component" value="Unassembled WGS sequence"/>
</dbReference>
<dbReference type="AlphaFoldDB" id="S7TBX6"/>
<dbReference type="RefSeq" id="WP_020886854.1">
    <property type="nucleotide sequence ID" value="NZ_ATHI01000015.1"/>
</dbReference>
<dbReference type="eggNOG" id="ENOG502Z82V">
    <property type="taxonomic scope" value="Bacteria"/>
</dbReference>
<comment type="similarity">
    <text evidence="2">Belongs to the CRISPR-associated protein Cas5 family. Subtype I-C/Dvulg subfamily.</text>
</comment>
<dbReference type="GO" id="GO:0004519">
    <property type="term" value="F:endonuclease activity"/>
    <property type="evidence" value="ECO:0007669"/>
    <property type="project" value="UniProtKB-UniRule"/>
</dbReference>
<dbReference type="InterPro" id="IPR021124">
    <property type="entry name" value="CRISPR-assoc_prot_Cas5"/>
</dbReference>
<keyword evidence="2" id="KW-0378">Hydrolase</keyword>
<dbReference type="STRING" id="1121439.dsat_2889"/>
<comment type="function">
    <text evidence="2">CRISPR (clustered regularly interspaced short palindromic repeat) is an adaptive immune system that provides protection against mobile genetic elements (viruses, transposable elements and conjugative plasmids). CRISPR clusters contain spacers, sequences complementary to antecedent mobile elements, and target invading nucleic acids. CRISPR clusters are transcribed and processed into CRISPR RNA (crRNA).</text>
</comment>
<dbReference type="PATRIC" id="fig|1121439.3.peg.1406"/>
<keyword evidence="1 2" id="KW-0051">Antiviral defense</keyword>
<evidence type="ECO:0000256" key="2">
    <source>
        <dbReference type="PIRNR" id="PIRNR029950"/>
    </source>
</evidence>
<gene>
    <name evidence="3" type="ORF">dsat_2889</name>
</gene>
<organism evidence="3 4">
    <name type="scientific">Alkalidesulfovibrio alkalitolerans DSM 16529</name>
    <dbReference type="NCBI Taxonomy" id="1121439"/>
    <lineage>
        <taxon>Bacteria</taxon>
        <taxon>Pseudomonadati</taxon>
        <taxon>Thermodesulfobacteriota</taxon>
        <taxon>Desulfovibrionia</taxon>
        <taxon>Desulfovibrionales</taxon>
        <taxon>Desulfovibrionaceae</taxon>
        <taxon>Alkalidesulfovibrio</taxon>
    </lineage>
</organism>
<dbReference type="OrthoDB" id="5621871at2"/>
<keyword evidence="2" id="KW-0540">Nuclease</keyword>
<accession>S7TBX6</accession>
<dbReference type="PIRSF" id="PIRSF029950">
    <property type="entry name" value="Cas_CT1134"/>
    <property type="match status" value="1"/>
</dbReference>
<keyword evidence="2" id="KW-0694">RNA-binding</keyword>
<keyword evidence="2" id="KW-0255">Endonuclease</keyword>
<protein>
    <recommendedName>
        <fullName evidence="2">pre-crRNA processing endonuclease</fullName>
        <ecNumber evidence="2">3.1.-.-</ecNumber>
    </recommendedName>
</protein>
<dbReference type="GO" id="GO:0016787">
    <property type="term" value="F:hydrolase activity"/>
    <property type="evidence" value="ECO:0007669"/>
    <property type="project" value="UniProtKB-KW"/>
</dbReference>
<comment type="caution">
    <text evidence="3">The sequence shown here is derived from an EMBL/GenBank/DDBJ whole genome shotgun (WGS) entry which is preliminary data.</text>
</comment>
<dbReference type="InterPro" id="IPR013422">
    <property type="entry name" value="CRISPR-assoc_prot_Cas5_N"/>
</dbReference>
<evidence type="ECO:0000313" key="3">
    <source>
        <dbReference type="EMBL" id="EPR34126.1"/>
    </source>
</evidence>
<keyword evidence="4" id="KW-1185">Reference proteome</keyword>
<dbReference type="EMBL" id="ATHI01000015">
    <property type="protein sequence ID" value="EPR34126.1"/>
    <property type="molecule type" value="Genomic_DNA"/>
</dbReference>
<dbReference type="GO" id="GO:0051607">
    <property type="term" value="P:defense response to virus"/>
    <property type="evidence" value="ECO:0007669"/>
    <property type="project" value="UniProtKB-UniRule"/>
</dbReference>
<sequence>MTPIVRVRVSGPLACFTRPEAKVERMSYDLPTPSAARGILDSICWRPQMRWHVRAVEVLRPLRTIALKRNEVQSKITVKGRAGIAGWMADPADYAPFAAGAGSDEGTPRATLALKDVAYVIEAEPVVFDASGDNTPQKYAAMLRRRVEKGQCHIRPCLGCREFAAEFGPPDPAEKPIAESRDLGRMLYDIIFDSETGNTPVFFQARLENGRMDTRAEMAVTDEALRRRVLACSYRH</sequence>
<dbReference type="NCBIfam" id="TIGR01876">
    <property type="entry name" value="cas_Cas5d"/>
    <property type="match status" value="1"/>
</dbReference>
<dbReference type="Gene3D" id="3.30.70.2660">
    <property type="match status" value="1"/>
</dbReference>
<dbReference type="GO" id="GO:0043571">
    <property type="term" value="P:maintenance of CRISPR repeat elements"/>
    <property type="evidence" value="ECO:0007669"/>
    <property type="project" value="UniProtKB-UniRule"/>
</dbReference>
<evidence type="ECO:0000313" key="4">
    <source>
        <dbReference type="Proteomes" id="UP000014975"/>
    </source>
</evidence>
<name>S7TBX6_9BACT</name>
<dbReference type="InterPro" id="IPR010155">
    <property type="entry name" value="CRISPR-assoc_prot_Cas5d"/>
</dbReference>
<dbReference type="NCBIfam" id="TIGR02593">
    <property type="entry name" value="CRISPR_cas5"/>
    <property type="match status" value="1"/>
</dbReference>